<feature type="non-terminal residue" evidence="2">
    <location>
        <position position="61"/>
    </location>
</feature>
<accession>A0AA38CSP2</accession>
<protein>
    <submittedName>
        <fullName evidence="2">Uncharacterized protein</fullName>
    </submittedName>
</protein>
<comment type="caution">
    <text evidence="2">The sequence shown here is derived from an EMBL/GenBank/DDBJ whole genome shotgun (WGS) entry which is preliminary data.</text>
</comment>
<dbReference type="AlphaFoldDB" id="A0AA38CSP2"/>
<dbReference type="Proteomes" id="UP000824469">
    <property type="component" value="Unassembled WGS sequence"/>
</dbReference>
<name>A0AA38CSP2_TAXCH</name>
<evidence type="ECO:0000256" key="1">
    <source>
        <dbReference type="SAM" id="MobiDB-lite"/>
    </source>
</evidence>
<sequence>MELEDSRMSQGLKKGRDLQLQGRSCRQRRAEEVTQARKKLMATTGKGHVLRVEGEPGGMEM</sequence>
<gene>
    <name evidence="2" type="ORF">KI387_014860</name>
</gene>
<evidence type="ECO:0000313" key="3">
    <source>
        <dbReference type="Proteomes" id="UP000824469"/>
    </source>
</evidence>
<feature type="region of interest" description="Disordered" evidence="1">
    <location>
        <begin position="1"/>
        <end position="27"/>
    </location>
</feature>
<proteinExistence type="predicted"/>
<reference evidence="2 3" key="1">
    <citation type="journal article" date="2021" name="Nat. Plants">
        <title>The Taxus genome provides insights into paclitaxel biosynthesis.</title>
        <authorList>
            <person name="Xiong X."/>
            <person name="Gou J."/>
            <person name="Liao Q."/>
            <person name="Li Y."/>
            <person name="Zhou Q."/>
            <person name="Bi G."/>
            <person name="Li C."/>
            <person name="Du R."/>
            <person name="Wang X."/>
            <person name="Sun T."/>
            <person name="Guo L."/>
            <person name="Liang H."/>
            <person name="Lu P."/>
            <person name="Wu Y."/>
            <person name="Zhang Z."/>
            <person name="Ro D.K."/>
            <person name="Shang Y."/>
            <person name="Huang S."/>
            <person name="Yan J."/>
        </authorList>
    </citation>
    <scope>NUCLEOTIDE SEQUENCE [LARGE SCALE GENOMIC DNA]</scope>
    <source>
        <strain evidence="2">Ta-2019</strain>
    </source>
</reference>
<keyword evidence="3" id="KW-1185">Reference proteome</keyword>
<evidence type="ECO:0000313" key="2">
    <source>
        <dbReference type="EMBL" id="KAH9303277.1"/>
    </source>
</evidence>
<organism evidence="2 3">
    <name type="scientific">Taxus chinensis</name>
    <name type="common">Chinese yew</name>
    <name type="synonym">Taxus wallichiana var. chinensis</name>
    <dbReference type="NCBI Taxonomy" id="29808"/>
    <lineage>
        <taxon>Eukaryota</taxon>
        <taxon>Viridiplantae</taxon>
        <taxon>Streptophyta</taxon>
        <taxon>Embryophyta</taxon>
        <taxon>Tracheophyta</taxon>
        <taxon>Spermatophyta</taxon>
        <taxon>Pinopsida</taxon>
        <taxon>Pinidae</taxon>
        <taxon>Conifers II</taxon>
        <taxon>Cupressales</taxon>
        <taxon>Taxaceae</taxon>
        <taxon>Taxus</taxon>
    </lineage>
</organism>
<dbReference type="EMBL" id="JAHRHJ020000009">
    <property type="protein sequence ID" value="KAH9303277.1"/>
    <property type="molecule type" value="Genomic_DNA"/>
</dbReference>